<evidence type="ECO:0000256" key="1">
    <source>
        <dbReference type="SAM" id="MobiDB-lite"/>
    </source>
</evidence>
<gene>
    <name evidence="3" type="ORF">VKT23_006881</name>
</gene>
<proteinExistence type="predicted"/>
<dbReference type="PANTHER" id="PTHR43591:SF24">
    <property type="entry name" value="2-METHOXY-6-POLYPRENYL-1,4-BENZOQUINOL METHYLASE, MITOCHONDRIAL"/>
    <property type="match status" value="1"/>
</dbReference>
<evidence type="ECO:0000313" key="4">
    <source>
        <dbReference type="Proteomes" id="UP001498398"/>
    </source>
</evidence>
<protein>
    <recommendedName>
        <fullName evidence="2">Methyltransferase domain-containing protein</fullName>
    </recommendedName>
</protein>
<dbReference type="SUPFAM" id="SSF53335">
    <property type="entry name" value="S-adenosyl-L-methionine-dependent methyltransferases"/>
    <property type="match status" value="1"/>
</dbReference>
<dbReference type="Gene3D" id="3.40.50.150">
    <property type="entry name" value="Vaccinia Virus protein VP39"/>
    <property type="match status" value="1"/>
</dbReference>
<feature type="region of interest" description="Disordered" evidence="1">
    <location>
        <begin position="252"/>
        <end position="310"/>
    </location>
</feature>
<reference evidence="3 4" key="1">
    <citation type="submission" date="2024-01" db="EMBL/GenBank/DDBJ databases">
        <title>A draft genome for the cacao thread blight pathogen Marasmiellus scandens.</title>
        <authorList>
            <person name="Baruah I.K."/>
            <person name="Leung J."/>
            <person name="Bukari Y."/>
            <person name="Amoako-Attah I."/>
            <person name="Meinhardt L.W."/>
            <person name="Bailey B.A."/>
            <person name="Cohen S.P."/>
        </authorList>
    </citation>
    <scope>NUCLEOTIDE SEQUENCE [LARGE SCALE GENOMIC DNA]</scope>
    <source>
        <strain evidence="3 4">GH-19</strain>
    </source>
</reference>
<feature type="compositionally biased region" description="Polar residues" evidence="1">
    <location>
        <begin position="271"/>
        <end position="289"/>
    </location>
</feature>
<accession>A0ABR1JL54</accession>
<sequence length="540" mass="61615">MSPAQKDVEALLLRERNFKRRPGEISYPFNKHPFEDLPFDYPSDIQDYDNWDHLFFKACYKGITMHQFETPPSMVLDLGCGTGVWALDAAQQWPSSIIVGFDLVKRQPNLAKFEKLGMYKDLTKRLHWKQGNFLENLPFPSDHFDLVRVSRLGLAIPEDEWQFVLEEISRVMKSGAVLEIIEEDLIFPYCQSARPRPERPPLIVDFPIPDSISPGTLSSRSSLNTVSSATIWSGIDDHSDITLKKSGLSPLQESPQSIFAPSKFSPKSPLSIKSQSTFPSRGQTPTHLSFPTPAPQQPATPYISQSHPQDHSRLKAAWDAMLSSRFLPPRLITVLPFYLSSCFDNVVSHQSLQIPLPPNSPLSGHSSRKESSIDLDPAQQFGFQRTTETGARRSDSDEIKPQDLENNSRKRIQMWAPMHLARTVNTVQACKEAIYVEYDKLHSPGLPPVAVTVTSRPKDGRIMKSSTREAFEREWCNWENDMADRIGMRDHVMSQFQWSEPPGERPDWRVWRNNVQLLEDTQKNTGDWCRTIRGFVAWKP</sequence>
<organism evidence="3 4">
    <name type="scientific">Marasmiellus scandens</name>
    <dbReference type="NCBI Taxonomy" id="2682957"/>
    <lineage>
        <taxon>Eukaryota</taxon>
        <taxon>Fungi</taxon>
        <taxon>Dikarya</taxon>
        <taxon>Basidiomycota</taxon>
        <taxon>Agaricomycotina</taxon>
        <taxon>Agaricomycetes</taxon>
        <taxon>Agaricomycetidae</taxon>
        <taxon>Agaricales</taxon>
        <taxon>Marasmiineae</taxon>
        <taxon>Omphalotaceae</taxon>
        <taxon>Marasmiellus</taxon>
    </lineage>
</organism>
<dbReference type="EMBL" id="JBANRG010000009">
    <property type="protein sequence ID" value="KAK7463533.1"/>
    <property type="molecule type" value="Genomic_DNA"/>
</dbReference>
<dbReference type="InterPro" id="IPR029063">
    <property type="entry name" value="SAM-dependent_MTases_sf"/>
</dbReference>
<dbReference type="PANTHER" id="PTHR43591">
    <property type="entry name" value="METHYLTRANSFERASE"/>
    <property type="match status" value="1"/>
</dbReference>
<evidence type="ECO:0000259" key="2">
    <source>
        <dbReference type="Pfam" id="PF13649"/>
    </source>
</evidence>
<evidence type="ECO:0000313" key="3">
    <source>
        <dbReference type="EMBL" id="KAK7463533.1"/>
    </source>
</evidence>
<feature type="domain" description="Methyltransferase" evidence="2">
    <location>
        <begin position="75"/>
        <end position="175"/>
    </location>
</feature>
<name>A0ABR1JL54_9AGAR</name>
<dbReference type="Pfam" id="PF13649">
    <property type="entry name" value="Methyltransf_25"/>
    <property type="match status" value="1"/>
</dbReference>
<dbReference type="Proteomes" id="UP001498398">
    <property type="component" value="Unassembled WGS sequence"/>
</dbReference>
<feature type="region of interest" description="Disordered" evidence="1">
    <location>
        <begin position="355"/>
        <end position="408"/>
    </location>
</feature>
<dbReference type="InterPro" id="IPR041698">
    <property type="entry name" value="Methyltransf_25"/>
</dbReference>
<feature type="compositionally biased region" description="Basic and acidic residues" evidence="1">
    <location>
        <begin position="390"/>
        <end position="408"/>
    </location>
</feature>
<comment type="caution">
    <text evidence="3">The sequence shown here is derived from an EMBL/GenBank/DDBJ whole genome shotgun (WGS) entry which is preliminary data.</text>
</comment>
<keyword evidence="4" id="KW-1185">Reference proteome</keyword>
<dbReference type="CDD" id="cd02440">
    <property type="entry name" value="AdoMet_MTases"/>
    <property type="match status" value="1"/>
</dbReference>